<protein>
    <submittedName>
        <fullName evidence="5">Transcriptional regulator, AraC family</fullName>
    </submittedName>
</protein>
<reference evidence="5 6" key="1">
    <citation type="submission" date="2011-11" db="EMBL/GenBank/DDBJ databases">
        <title>Complete sequence of Granulicella mallensis MP5ACTX8.</title>
        <authorList>
            <consortium name="US DOE Joint Genome Institute"/>
            <person name="Lucas S."/>
            <person name="Copeland A."/>
            <person name="Lapidus A."/>
            <person name="Cheng J.-F."/>
            <person name="Goodwin L."/>
            <person name="Pitluck S."/>
            <person name="Peters L."/>
            <person name="Lu M."/>
            <person name="Detter J.C."/>
            <person name="Han C."/>
            <person name="Tapia R."/>
            <person name="Land M."/>
            <person name="Hauser L."/>
            <person name="Kyrpides N."/>
            <person name="Ivanova N."/>
            <person name="Mikhailova N."/>
            <person name="Pagani I."/>
            <person name="Rawat S."/>
            <person name="Mannisto M."/>
            <person name="Haggblom M."/>
            <person name="Woyke T."/>
        </authorList>
    </citation>
    <scope>NUCLEOTIDE SEQUENCE [LARGE SCALE GENOMIC DNA]</scope>
    <source>
        <strain evidence="6">ATCC BAA-1857 / DSM 23137 / MP5ACTX8</strain>
    </source>
</reference>
<proteinExistence type="predicted"/>
<dbReference type="GO" id="GO:0003700">
    <property type="term" value="F:DNA-binding transcription factor activity"/>
    <property type="evidence" value="ECO:0007669"/>
    <property type="project" value="InterPro"/>
</dbReference>
<name>G8NYK1_GRAMM</name>
<evidence type="ECO:0000313" key="6">
    <source>
        <dbReference type="Proteomes" id="UP000007113"/>
    </source>
</evidence>
<dbReference type="Gene3D" id="1.10.10.60">
    <property type="entry name" value="Homeodomain-like"/>
    <property type="match status" value="2"/>
</dbReference>
<dbReference type="SUPFAM" id="SSF46689">
    <property type="entry name" value="Homeodomain-like"/>
    <property type="match status" value="2"/>
</dbReference>
<sequence length="294" mass="33077">MGVSVNKSFSLFLNHLSSQATSRDAFARGVAIEPYCGSRGDGPETMLDNHIFTMCSKHSSRFEIGHRANNMVSYTKAPGSISLVPAGMCPLIRAETEFDLVVCALDSSLVRALDSELEHRPKDELRLQVNLQDHATRQLITLLIADANEGYTTERLYTEYLTQALVVRMLYLGTSAKPQTNNRDTSGLPRHILRRIIERMRCFSCDLSLQALANESGYSRVHFIRMFRAATGYSPHNYLLNLRLERARELLRNPSLSLIDIALDCGFSSHSHMSRLFHKSVGVTPSAYRRSLRP</sequence>
<evidence type="ECO:0000256" key="3">
    <source>
        <dbReference type="ARBA" id="ARBA00023163"/>
    </source>
</evidence>
<dbReference type="eggNOG" id="COG4977">
    <property type="taxonomic scope" value="Bacteria"/>
</dbReference>
<dbReference type="InterPro" id="IPR018060">
    <property type="entry name" value="HTH_AraC"/>
</dbReference>
<dbReference type="HOGENOM" id="CLU_000445_88_4_0"/>
<feature type="domain" description="HTH araC/xylS-type" evidence="4">
    <location>
        <begin position="190"/>
        <end position="291"/>
    </location>
</feature>
<dbReference type="PANTHER" id="PTHR46796">
    <property type="entry name" value="HTH-TYPE TRANSCRIPTIONAL ACTIVATOR RHAS-RELATED"/>
    <property type="match status" value="1"/>
</dbReference>
<dbReference type="STRING" id="682795.AciX8_4791"/>
<evidence type="ECO:0000256" key="2">
    <source>
        <dbReference type="ARBA" id="ARBA00023125"/>
    </source>
</evidence>
<dbReference type="AlphaFoldDB" id="G8NYK1"/>
<keyword evidence="2" id="KW-0238">DNA-binding</keyword>
<dbReference type="EMBL" id="CP003130">
    <property type="protein sequence ID" value="AEU39060.1"/>
    <property type="molecule type" value="Genomic_DNA"/>
</dbReference>
<dbReference type="InterPro" id="IPR009057">
    <property type="entry name" value="Homeodomain-like_sf"/>
</dbReference>
<gene>
    <name evidence="5" type="ordered locus">AciX8_4791</name>
</gene>
<dbReference type="KEGG" id="gma:AciX8_4791"/>
<dbReference type="GO" id="GO:0043565">
    <property type="term" value="F:sequence-specific DNA binding"/>
    <property type="evidence" value="ECO:0007669"/>
    <property type="project" value="InterPro"/>
</dbReference>
<keyword evidence="1" id="KW-0805">Transcription regulation</keyword>
<dbReference type="PROSITE" id="PS01124">
    <property type="entry name" value="HTH_ARAC_FAMILY_2"/>
    <property type="match status" value="1"/>
</dbReference>
<accession>G8NYK1</accession>
<dbReference type="SMART" id="SM00342">
    <property type="entry name" value="HTH_ARAC"/>
    <property type="match status" value="1"/>
</dbReference>
<dbReference type="Proteomes" id="UP000007113">
    <property type="component" value="Chromosome"/>
</dbReference>
<organism evidence="5 6">
    <name type="scientific">Granulicella mallensis (strain ATCC BAA-1857 / DSM 23137 / MP5ACTX8)</name>
    <dbReference type="NCBI Taxonomy" id="682795"/>
    <lineage>
        <taxon>Bacteria</taxon>
        <taxon>Pseudomonadati</taxon>
        <taxon>Acidobacteriota</taxon>
        <taxon>Terriglobia</taxon>
        <taxon>Terriglobales</taxon>
        <taxon>Acidobacteriaceae</taxon>
        <taxon>Granulicella</taxon>
    </lineage>
</organism>
<keyword evidence="3" id="KW-0804">Transcription</keyword>
<dbReference type="InterPro" id="IPR050204">
    <property type="entry name" value="AraC_XylS_family_regulators"/>
</dbReference>
<evidence type="ECO:0000313" key="5">
    <source>
        <dbReference type="EMBL" id="AEU39060.1"/>
    </source>
</evidence>
<evidence type="ECO:0000256" key="1">
    <source>
        <dbReference type="ARBA" id="ARBA00023015"/>
    </source>
</evidence>
<dbReference type="PANTHER" id="PTHR46796:SF6">
    <property type="entry name" value="ARAC SUBFAMILY"/>
    <property type="match status" value="1"/>
</dbReference>
<dbReference type="Pfam" id="PF12833">
    <property type="entry name" value="HTH_18"/>
    <property type="match status" value="1"/>
</dbReference>
<keyword evidence="6" id="KW-1185">Reference proteome</keyword>
<evidence type="ECO:0000259" key="4">
    <source>
        <dbReference type="PROSITE" id="PS01124"/>
    </source>
</evidence>